<gene>
    <name evidence="2" type="primary">BQ5605_C001g00224</name>
    <name evidence="2" type="ORF">BQ5605_C001G00224</name>
</gene>
<evidence type="ECO:0000313" key="2">
    <source>
        <dbReference type="EMBL" id="SGY44961.1"/>
    </source>
</evidence>
<name>A0A2X0MX50_9BASI</name>
<proteinExistence type="predicted"/>
<organism evidence="2 3">
    <name type="scientific">Microbotryum silenes-dioicae</name>
    <dbReference type="NCBI Taxonomy" id="796604"/>
    <lineage>
        <taxon>Eukaryota</taxon>
        <taxon>Fungi</taxon>
        <taxon>Dikarya</taxon>
        <taxon>Basidiomycota</taxon>
        <taxon>Pucciniomycotina</taxon>
        <taxon>Microbotryomycetes</taxon>
        <taxon>Microbotryales</taxon>
        <taxon>Microbotryaceae</taxon>
        <taxon>Microbotryum</taxon>
    </lineage>
</organism>
<dbReference type="EMBL" id="FQNC01000043">
    <property type="protein sequence ID" value="SGY44961.1"/>
    <property type="molecule type" value="Genomic_DNA"/>
</dbReference>
<sequence length="526" mass="58856">MYLDNLDIELLDDDFERMAPLLDLSWSTDEPLEFDTLPRPFDAWRDKFKDRGAITAARKQGYRSIAIAGHRLPFGVESIWRHLDYAERMRSIVISSQKWMEIYLGVDIESQPLIVKALEGLPPLLVKEQYTPSMILGCSASLHTLLDFVGLVVLDPKERKPMTRPMLKQRNAFYSTPLRQQMKACQVVTPSQAQILRLPSLLRHDTRQLALDLKSLIEHRRAHQCAHLMAVLLKGRHGAPTSTAQDFDPTLKAKLSEHGEVHYSVLRGLVQSMGAARLEAVSGVARSIRWTEQGTFSRFSTANETDNIGYIEDGRKEVRMQLRARQYMVFAKIPTFGSIEGNLTSAMPLKIGSLVCFGLKRGIIPGSCDASNVGEEQLSIGLVRYMYAKATSNHCNRAETDSLPLLSNVVLQEWRVVSKGRYSTHMIDGTTRFFGLDARQIIQSLESSSTPALTLAPQDSVAYLGERVFDLSQQAEARFSFLRRCNGLRNASVSLNNQMKGVKDVGSKRKAASAGEEPSAKQNRTG</sequence>
<protein>
    <submittedName>
        <fullName evidence="2">BQ5605_C001g00224 protein</fullName>
    </submittedName>
</protein>
<dbReference type="Proteomes" id="UP000249464">
    <property type="component" value="Unassembled WGS sequence"/>
</dbReference>
<evidence type="ECO:0000313" key="3">
    <source>
        <dbReference type="Proteomes" id="UP000249464"/>
    </source>
</evidence>
<dbReference type="AlphaFoldDB" id="A0A2X0MX50"/>
<evidence type="ECO:0000256" key="1">
    <source>
        <dbReference type="SAM" id="MobiDB-lite"/>
    </source>
</evidence>
<reference evidence="2 3" key="1">
    <citation type="submission" date="2016-11" db="EMBL/GenBank/DDBJ databases">
        <authorList>
            <person name="Jaros S."/>
            <person name="Januszkiewicz K."/>
            <person name="Wedrychowicz H."/>
        </authorList>
    </citation>
    <scope>NUCLEOTIDE SEQUENCE [LARGE SCALE GENOMIC DNA]</scope>
</reference>
<accession>A0A2X0MX50</accession>
<keyword evidence="3" id="KW-1185">Reference proteome</keyword>
<feature type="region of interest" description="Disordered" evidence="1">
    <location>
        <begin position="499"/>
        <end position="526"/>
    </location>
</feature>